<dbReference type="Pfam" id="PF24647">
    <property type="entry name" value="Phage_blade"/>
    <property type="match status" value="1"/>
</dbReference>
<reference evidence="1 2" key="2">
    <citation type="journal article" date="2011" name="Virol. J.">
        <title>Sequence characteristics of T4-like bacteriophage IME08 benome termini revealed by high throughput sequencing.</title>
        <authorList>
            <person name="Jiang X."/>
            <person name="Jiang H."/>
            <person name="Li C."/>
            <person name="Wang S."/>
            <person name="Mi Z."/>
            <person name="An X."/>
            <person name="Chen J."/>
            <person name="Tong Y."/>
        </authorList>
    </citation>
    <scope>NUCLEOTIDE SEQUENCE [LARGE SCALE GENOMIC DNA]</scope>
</reference>
<dbReference type="Proteomes" id="UP000201129">
    <property type="component" value="Segment"/>
</dbReference>
<organism evidence="1 2">
    <name type="scientific">Escherichia phage IME08</name>
    <dbReference type="NCBI Taxonomy" id="698728"/>
    <lineage>
        <taxon>Viruses</taxon>
        <taxon>Duplodnaviria</taxon>
        <taxon>Heunggongvirae</taxon>
        <taxon>Uroviricota</taxon>
        <taxon>Caudoviricetes</taxon>
        <taxon>Pantevenvirales</taxon>
        <taxon>Straboviridae</taxon>
        <taxon>Tevenvirinae</taxon>
        <taxon>Dhakavirus</taxon>
        <taxon>Dhakavirus ime08</taxon>
    </lineage>
</organism>
<name>D7RMK3_9CAUD</name>
<protein>
    <submittedName>
        <fullName evidence="1">Uncharacterized protein alt.1</fullName>
    </submittedName>
</protein>
<dbReference type="OrthoDB" id="23528at10239"/>
<dbReference type="GeneID" id="9384494"/>
<dbReference type="RefSeq" id="YP_003734340.1">
    <property type="nucleotide sequence ID" value="NC_014260.1"/>
</dbReference>
<dbReference type="KEGG" id="vg:9384494"/>
<evidence type="ECO:0000313" key="1">
    <source>
        <dbReference type="EMBL" id="ADI55519.1"/>
    </source>
</evidence>
<evidence type="ECO:0000313" key="2">
    <source>
        <dbReference type="Proteomes" id="UP000201129"/>
    </source>
</evidence>
<reference evidence="1 2" key="1">
    <citation type="journal article" date="2011" name="Arch. Virol.">
        <title>The complete genome sequence of a novel T4-like bacteriophage, IME08.</title>
        <authorList>
            <person name="Jiang H."/>
            <person name="Jiang X."/>
            <person name="Wang S."/>
            <person name="Li C."/>
            <person name="Chen B."/>
            <person name="An X."/>
            <person name="Mi Z."/>
            <person name="Chen J."/>
            <person name="Tong Y."/>
        </authorList>
    </citation>
    <scope>NUCLEOTIDE SEQUENCE [LARGE SCALE GENOMIC DNA]</scope>
</reference>
<gene>
    <name evidence="1" type="primary">alt.1</name>
</gene>
<sequence length="78" mass="8975">MKQKLIHLKMYSVIGLKLDYNMKAYLETIVISHTTAAPAVSQTILEFIDEAAYNKFIEVFDGYEKGPTFEVYRTLLPL</sequence>
<dbReference type="EMBL" id="HM071924">
    <property type="protein sequence ID" value="ADI55519.1"/>
    <property type="molecule type" value="Genomic_DNA"/>
</dbReference>
<proteinExistence type="predicted"/>
<keyword evidence="2" id="KW-1185">Reference proteome</keyword>
<accession>D7RMK3</accession>
<dbReference type="InterPro" id="IPR056962">
    <property type="entry name" value="Phage_blade"/>
</dbReference>